<dbReference type="Proteomes" id="UP000688137">
    <property type="component" value="Unassembled WGS sequence"/>
</dbReference>
<protein>
    <submittedName>
        <fullName evidence="1">Uncharacterized protein</fullName>
    </submittedName>
</protein>
<organism evidence="1 2">
    <name type="scientific">Paramecium primaurelia</name>
    <dbReference type="NCBI Taxonomy" id="5886"/>
    <lineage>
        <taxon>Eukaryota</taxon>
        <taxon>Sar</taxon>
        <taxon>Alveolata</taxon>
        <taxon>Ciliophora</taxon>
        <taxon>Intramacronucleata</taxon>
        <taxon>Oligohymenophorea</taxon>
        <taxon>Peniculida</taxon>
        <taxon>Parameciidae</taxon>
        <taxon>Paramecium</taxon>
    </lineage>
</organism>
<name>A0A8S1QIB9_PARPR</name>
<evidence type="ECO:0000313" key="2">
    <source>
        <dbReference type="Proteomes" id="UP000688137"/>
    </source>
</evidence>
<reference evidence="1" key="1">
    <citation type="submission" date="2021-01" db="EMBL/GenBank/DDBJ databases">
        <authorList>
            <consortium name="Genoscope - CEA"/>
            <person name="William W."/>
        </authorList>
    </citation>
    <scope>NUCLEOTIDE SEQUENCE</scope>
</reference>
<comment type="caution">
    <text evidence="1">The sequence shown here is derived from an EMBL/GenBank/DDBJ whole genome shotgun (WGS) entry which is preliminary data.</text>
</comment>
<proteinExistence type="predicted"/>
<dbReference type="OMA" id="KSWARPG"/>
<keyword evidence="2" id="KW-1185">Reference proteome</keyword>
<gene>
    <name evidence="1" type="ORF">PPRIM_AZ9-3.1.T1590039</name>
</gene>
<dbReference type="AlphaFoldDB" id="A0A8S1QIB9"/>
<evidence type="ECO:0000313" key="1">
    <source>
        <dbReference type="EMBL" id="CAD8114290.1"/>
    </source>
</evidence>
<dbReference type="EMBL" id="CAJJDM010000164">
    <property type="protein sequence ID" value="CAD8114290.1"/>
    <property type="molecule type" value="Genomic_DNA"/>
</dbReference>
<accession>A0A8S1QIB9</accession>
<sequence length="155" mass="17908">MSNFIPETKTFGKFDPLFTNKYDKVGPEFGELQQQKSDFLAANVGKFEVQPEIPSNIEGLVMRTPITQRTPVTMAWFRRTTSFERNGIFNIHTPVMNTRILPWIFFIFIGYGWQGFQVSSWNSVVKKDSNEPRNSPYDKLSLRELPPAKSWARPG</sequence>